<feature type="compositionally biased region" description="Basic and acidic residues" evidence="1">
    <location>
        <begin position="1"/>
        <end position="24"/>
    </location>
</feature>
<name>A0A4Q2D8Q7_9AGAR</name>
<dbReference type="AlphaFoldDB" id="A0A4Q2D8Q7"/>
<sequence length="198" mass="21581">MQEPTSPDHVEDCGSEVRDSDEGGSKQGGDGNSSDSGDSIELVRFLPRRRLDPESADGEADGFTEPALTFPCGCSFAATRIKGRGFIAPPPLRPERGVQTEEACPFQAFLRGDSHAAHQDHACSFWLDIARELYGACQRITVPVDSIGSWEAMSRLDHEHGIPAEEFLGLFTVCPACRTVRTRYWAEDHGSVCPARGD</sequence>
<feature type="region of interest" description="Disordered" evidence="1">
    <location>
        <begin position="1"/>
        <end position="63"/>
    </location>
</feature>
<comment type="caution">
    <text evidence="2">The sequence shown here is derived from an EMBL/GenBank/DDBJ whole genome shotgun (WGS) entry which is preliminary data.</text>
</comment>
<proteinExistence type="predicted"/>
<keyword evidence="3" id="KW-1185">Reference proteome</keyword>
<protein>
    <submittedName>
        <fullName evidence="2">Uncharacterized protein</fullName>
    </submittedName>
</protein>
<evidence type="ECO:0000313" key="2">
    <source>
        <dbReference type="EMBL" id="RXW14844.1"/>
    </source>
</evidence>
<evidence type="ECO:0000313" key="3">
    <source>
        <dbReference type="Proteomes" id="UP000290288"/>
    </source>
</evidence>
<organism evidence="2 3">
    <name type="scientific">Candolleomyces aberdarensis</name>
    <dbReference type="NCBI Taxonomy" id="2316362"/>
    <lineage>
        <taxon>Eukaryota</taxon>
        <taxon>Fungi</taxon>
        <taxon>Dikarya</taxon>
        <taxon>Basidiomycota</taxon>
        <taxon>Agaricomycotina</taxon>
        <taxon>Agaricomycetes</taxon>
        <taxon>Agaricomycetidae</taxon>
        <taxon>Agaricales</taxon>
        <taxon>Agaricineae</taxon>
        <taxon>Psathyrellaceae</taxon>
        <taxon>Candolleomyces</taxon>
    </lineage>
</organism>
<gene>
    <name evidence="2" type="ORF">EST38_g11011</name>
</gene>
<dbReference type="EMBL" id="SDEE01000636">
    <property type="protein sequence ID" value="RXW14844.1"/>
    <property type="molecule type" value="Genomic_DNA"/>
</dbReference>
<reference evidence="2 3" key="1">
    <citation type="submission" date="2019-01" db="EMBL/GenBank/DDBJ databases">
        <title>Draft genome sequence of Psathyrella aberdarensis IHI B618.</title>
        <authorList>
            <person name="Buettner E."/>
            <person name="Kellner H."/>
        </authorList>
    </citation>
    <scope>NUCLEOTIDE SEQUENCE [LARGE SCALE GENOMIC DNA]</scope>
    <source>
        <strain evidence="2 3">IHI B618</strain>
    </source>
</reference>
<accession>A0A4Q2D8Q7</accession>
<dbReference type="Proteomes" id="UP000290288">
    <property type="component" value="Unassembled WGS sequence"/>
</dbReference>
<evidence type="ECO:0000256" key="1">
    <source>
        <dbReference type="SAM" id="MobiDB-lite"/>
    </source>
</evidence>
<dbReference type="OrthoDB" id="10536263at2759"/>